<organism evidence="13 14">
    <name type="scientific">Phellinidium pouzarii</name>
    <dbReference type="NCBI Taxonomy" id="167371"/>
    <lineage>
        <taxon>Eukaryota</taxon>
        <taxon>Fungi</taxon>
        <taxon>Dikarya</taxon>
        <taxon>Basidiomycota</taxon>
        <taxon>Agaricomycotina</taxon>
        <taxon>Agaricomycetes</taxon>
        <taxon>Hymenochaetales</taxon>
        <taxon>Hymenochaetaceae</taxon>
        <taxon>Phellinidium</taxon>
    </lineage>
</organism>
<keyword evidence="14" id="KW-1185">Reference proteome</keyword>
<gene>
    <name evidence="13" type="ORF">EW145_g4830</name>
</gene>
<dbReference type="GO" id="GO:0004571">
    <property type="term" value="F:mannosyl-oligosaccharide 1,2-alpha-mannosidase activity"/>
    <property type="evidence" value="ECO:0007669"/>
    <property type="project" value="UniProtKB-EC"/>
</dbReference>
<comment type="catalytic activity">
    <reaction evidence="10">
        <text>N(4)-(alpha-D-Man-(1-&gt;2)-alpha-D-Man-(1-&gt;2)-alpha-D-Man-(1-&gt;3)-[alpha-D-Man-(1-&gt;2)-alpha-D-Man-(1-&gt;3)-[alpha-D-Man-(1-&gt;2)-alpha-D-Man-(1-&gt;6)]-alpha-D-Man-(1-&gt;6)]-beta-D-Man-(1-&gt;4)-beta-D-GlcNAc-(1-&gt;4)-beta-D-GlcNAc)-L-asparaginyl-[protein] (N-glucan mannose isomer 9A1,2,3B1,2,3) + 4 H2O = N(4)-(alpha-D-Man-(1-&gt;3)-[alpha-D-Man-(1-&gt;3)-[alpha-D-Man-(1-&gt;6)]-alpha-D-Man-(1-&gt;6)]-beta-D-Man-(1-&gt;4)-beta-D-GlcNAc-(1-&gt;4)-beta-D-GlcNAc)-L-asparaginyl-[protein] (N-glucan mannose isomer 5A1,2) + 4 beta-D-mannose</text>
        <dbReference type="Rhea" id="RHEA:56008"/>
        <dbReference type="Rhea" id="RHEA-COMP:14356"/>
        <dbReference type="Rhea" id="RHEA-COMP:14367"/>
        <dbReference type="ChEBI" id="CHEBI:15377"/>
        <dbReference type="ChEBI" id="CHEBI:28563"/>
        <dbReference type="ChEBI" id="CHEBI:59087"/>
        <dbReference type="ChEBI" id="CHEBI:139493"/>
        <dbReference type="EC" id="3.2.1.113"/>
    </reaction>
</comment>
<evidence type="ECO:0000256" key="1">
    <source>
        <dbReference type="ARBA" id="ARBA00001913"/>
    </source>
</evidence>
<keyword evidence="12" id="KW-0472">Membrane</keyword>
<feature type="transmembrane region" description="Helical" evidence="12">
    <location>
        <begin position="12"/>
        <end position="33"/>
    </location>
</feature>
<dbReference type="GO" id="GO:0005783">
    <property type="term" value="C:endoplasmic reticulum"/>
    <property type="evidence" value="ECO:0007669"/>
    <property type="project" value="TreeGrafter"/>
</dbReference>
<dbReference type="AlphaFoldDB" id="A0A4S4L2N9"/>
<evidence type="ECO:0000256" key="5">
    <source>
        <dbReference type="ARBA" id="ARBA00022801"/>
    </source>
</evidence>
<dbReference type="InterPro" id="IPR036026">
    <property type="entry name" value="Seven-hairpin_glycosidases"/>
</dbReference>
<dbReference type="PANTHER" id="PTHR11742:SF101">
    <property type="entry name" value="MANNOSYL-OLIGOSACCHARIDE ALPHA-1,2-MANNOSIDASE 1B"/>
    <property type="match status" value="1"/>
</dbReference>
<dbReference type="PRINTS" id="PR00747">
    <property type="entry name" value="GLYHDRLASE47"/>
</dbReference>
<comment type="pathway">
    <text evidence="2">Protein modification; protein glycosylation.</text>
</comment>
<comment type="similarity">
    <text evidence="3 11">Belongs to the glycosyl hydrolase 47 family.</text>
</comment>
<dbReference type="Pfam" id="PF01532">
    <property type="entry name" value="Glyco_hydro_47"/>
    <property type="match status" value="1"/>
</dbReference>
<evidence type="ECO:0000256" key="7">
    <source>
        <dbReference type="ARBA" id="ARBA00023180"/>
    </source>
</evidence>
<dbReference type="InterPro" id="IPR050749">
    <property type="entry name" value="Glycosyl_Hydrolase_47"/>
</dbReference>
<comment type="catalytic activity">
    <reaction evidence="9">
        <text>N(4)-(alpha-D-Man-(1-&gt;2)-alpha-D-Man-(1-&gt;2)-alpha-D-Man-(1-&gt;3)-[alpha-D-Man-(1-&gt;3)-[alpha-D-Man-(1-&gt;2)-alpha-D-Man-(1-&gt;6)]-alpha-D-Man-(1-&gt;6)]-beta-D-Man-(1-&gt;4)-beta-D-GlcNAc-(1-&gt;4)-beta-D-GlcNAc)-L-asparaginyl-[protein] (N-glucan mannose isomer 8A1,2,3B1,3) + 3 H2O = N(4)-(alpha-D-Man-(1-&gt;3)-[alpha-D-Man-(1-&gt;3)-[alpha-D-Man-(1-&gt;6)]-alpha-D-Man-(1-&gt;6)]-beta-D-Man-(1-&gt;4)-beta-D-GlcNAc-(1-&gt;4)-beta-D-GlcNAc)-L-asparaginyl-[protein] (N-glucan mannose isomer 5A1,2) + 3 beta-D-mannose</text>
        <dbReference type="Rhea" id="RHEA:56028"/>
        <dbReference type="Rhea" id="RHEA-COMP:14358"/>
        <dbReference type="Rhea" id="RHEA-COMP:14367"/>
        <dbReference type="ChEBI" id="CHEBI:15377"/>
        <dbReference type="ChEBI" id="CHEBI:28563"/>
        <dbReference type="ChEBI" id="CHEBI:59087"/>
        <dbReference type="ChEBI" id="CHEBI:60628"/>
        <dbReference type="EC" id="3.2.1.113"/>
    </reaction>
</comment>
<evidence type="ECO:0000256" key="4">
    <source>
        <dbReference type="ARBA" id="ARBA00022729"/>
    </source>
</evidence>
<sequence>MARAHRFLSRHARNRTSIATGAFVLLIVLYILWPSRDGRSFDFSTPVDSRPNYNKWPKERRAEAVKEAFVHAYSAYEEYAMPADELKPLRNTSIQNFNGWGVSMFDALDTLWFMDLKPEFERAISYISKAEFHRHQKYDVMFFETVIRYVGGLLAGYALSGREVLLSKADELAQKLLPVFGTATGMPAFAINPDT</sequence>
<evidence type="ECO:0000256" key="9">
    <source>
        <dbReference type="ARBA" id="ARBA00047669"/>
    </source>
</evidence>
<keyword evidence="8 11" id="KW-0326">Glycosidase</keyword>
<evidence type="ECO:0000256" key="11">
    <source>
        <dbReference type="RuleBase" id="RU361193"/>
    </source>
</evidence>
<evidence type="ECO:0000256" key="6">
    <source>
        <dbReference type="ARBA" id="ARBA00023157"/>
    </source>
</evidence>
<reference evidence="13 14" key="1">
    <citation type="submission" date="2019-02" db="EMBL/GenBank/DDBJ databases">
        <title>Genome sequencing of the rare red list fungi Phellinidium pouzarii.</title>
        <authorList>
            <person name="Buettner E."/>
            <person name="Kellner H."/>
        </authorList>
    </citation>
    <scope>NUCLEOTIDE SEQUENCE [LARGE SCALE GENOMIC DNA]</scope>
    <source>
        <strain evidence="13 14">DSM 108285</strain>
    </source>
</reference>
<protein>
    <recommendedName>
        <fullName evidence="11">alpha-1,2-Mannosidase</fullName>
        <ecNumber evidence="11">3.2.1.-</ecNumber>
    </recommendedName>
</protein>
<dbReference type="OrthoDB" id="3259168at2759"/>
<keyword evidence="12" id="KW-0812">Transmembrane</keyword>
<evidence type="ECO:0000313" key="13">
    <source>
        <dbReference type="EMBL" id="THH05387.1"/>
    </source>
</evidence>
<keyword evidence="4" id="KW-0732">Signal</keyword>
<keyword evidence="7" id="KW-0325">Glycoprotein</keyword>
<keyword evidence="5 11" id="KW-0378">Hydrolase</keyword>
<dbReference type="GO" id="GO:0005509">
    <property type="term" value="F:calcium ion binding"/>
    <property type="evidence" value="ECO:0007669"/>
    <property type="project" value="InterPro"/>
</dbReference>
<evidence type="ECO:0000256" key="8">
    <source>
        <dbReference type="ARBA" id="ARBA00023295"/>
    </source>
</evidence>
<evidence type="ECO:0000256" key="10">
    <source>
        <dbReference type="ARBA" id="ARBA00048605"/>
    </source>
</evidence>
<evidence type="ECO:0000256" key="2">
    <source>
        <dbReference type="ARBA" id="ARBA00004922"/>
    </source>
</evidence>
<dbReference type="EMBL" id="SGPK01000265">
    <property type="protein sequence ID" value="THH05387.1"/>
    <property type="molecule type" value="Genomic_DNA"/>
</dbReference>
<dbReference type="EC" id="3.2.1.-" evidence="11"/>
<dbReference type="GO" id="GO:0005975">
    <property type="term" value="P:carbohydrate metabolic process"/>
    <property type="evidence" value="ECO:0007669"/>
    <property type="project" value="InterPro"/>
</dbReference>
<dbReference type="Proteomes" id="UP000308199">
    <property type="component" value="Unassembled WGS sequence"/>
</dbReference>
<name>A0A4S4L2N9_9AGAM</name>
<keyword evidence="6" id="KW-1015">Disulfide bond</keyword>
<proteinExistence type="inferred from homology"/>
<dbReference type="GO" id="GO:0016020">
    <property type="term" value="C:membrane"/>
    <property type="evidence" value="ECO:0007669"/>
    <property type="project" value="InterPro"/>
</dbReference>
<dbReference type="GO" id="GO:0036503">
    <property type="term" value="P:ERAD pathway"/>
    <property type="evidence" value="ECO:0007669"/>
    <property type="project" value="UniProtKB-ARBA"/>
</dbReference>
<keyword evidence="12" id="KW-1133">Transmembrane helix</keyword>
<comment type="cofactor">
    <cofactor evidence="1">
        <name>Ca(2+)</name>
        <dbReference type="ChEBI" id="CHEBI:29108"/>
    </cofactor>
</comment>
<dbReference type="PANTHER" id="PTHR11742">
    <property type="entry name" value="MANNOSYL-OLIGOSACCHARIDE ALPHA-1,2-MANNOSIDASE-RELATED"/>
    <property type="match status" value="1"/>
</dbReference>
<dbReference type="Gene3D" id="1.50.10.10">
    <property type="match status" value="1"/>
</dbReference>
<evidence type="ECO:0000256" key="12">
    <source>
        <dbReference type="SAM" id="Phobius"/>
    </source>
</evidence>
<accession>A0A4S4L2N9</accession>
<dbReference type="SUPFAM" id="SSF48225">
    <property type="entry name" value="Seven-hairpin glycosidases"/>
    <property type="match status" value="1"/>
</dbReference>
<evidence type="ECO:0000256" key="3">
    <source>
        <dbReference type="ARBA" id="ARBA00007658"/>
    </source>
</evidence>
<evidence type="ECO:0000313" key="14">
    <source>
        <dbReference type="Proteomes" id="UP000308199"/>
    </source>
</evidence>
<dbReference type="InterPro" id="IPR012341">
    <property type="entry name" value="6hp_glycosidase-like_sf"/>
</dbReference>
<comment type="caution">
    <text evidence="13">The sequence shown here is derived from an EMBL/GenBank/DDBJ whole genome shotgun (WGS) entry which is preliminary data.</text>
</comment>
<dbReference type="InterPro" id="IPR001382">
    <property type="entry name" value="Glyco_hydro_47"/>
</dbReference>